<protein>
    <recommendedName>
        <fullName evidence="3">Herpesvirus UL87 C-terminal domain-containing protein</fullName>
    </recommendedName>
</protein>
<proteinExistence type="inferred from homology"/>
<reference evidence="5" key="2">
    <citation type="journal article" date="2018" name="Int. J. Cancer">
        <title>High risk Epstein-Barr virus variants characterized by distinct polymorphisms in the EBER locus are strongly associated with nasopharyngeal carcinoma.</title>
        <authorList>
            <person name="Hui K.F."/>
            <person name="Chan T.F."/>
            <person name="Yang W."/>
            <person name="Shen J.J."/>
            <person name="Lam K.P."/>
            <person name="Kwok H."/>
            <person name="Sham P.C."/>
            <person name="Tsao S.W."/>
            <person name="Kwong D.L."/>
            <person name="Lung M.L."/>
            <person name="Chiang A.K."/>
        </authorList>
    </citation>
    <scope>NUCLEOTIDE SEQUENCE</scope>
    <source>
        <strain evidence="5">HKNPC8</strain>
    </source>
</reference>
<evidence type="ECO:0000313" key="5">
    <source>
        <dbReference type="EMBL" id="QAJ24694.1"/>
    </source>
</evidence>
<organismHost>
    <name type="scientific">Homo sapiens</name>
    <name type="common">Human</name>
    <dbReference type="NCBI Taxonomy" id="9606"/>
</organismHost>
<dbReference type="Pfam" id="PF03043">
    <property type="entry name" value="Herpes_UL87"/>
    <property type="match status" value="1"/>
</dbReference>
<gene>
    <name evidence="4" type="primary">BcRF1</name>
</gene>
<accession>A0A075FGA8</accession>
<feature type="domain" description="Herpesvirus UL87 C-terminal" evidence="3">
    <location>
        <begin position="189"/>
        <end position="716"/>
    </location>
</feature>
<dbReference type="InterPro" id="IPR004285">
    <property type="entry name" value="Herpes_UL87_C"/>
</dbReference>
<feature type="region of interest" description="Disordered" evidence="2">
    <location>
        <begin position="327"/>
        <end position="396"/>
    </location>
</feature>
<sequence>MTQGKREMGGGLEGFSSQLGLFYALACNRSPPALPEDATLLIKWLDTALGREATFYACRAMRRLLLGVIRINDCQELPPGLIILSPGTVPGPLGVQSLEHTDCEIWSSAHPDHAAHLPVPRVITYTDCPGSISTSSMFRLIIRYLSHHQFERCFEQFCRVVPRRFLGTCKQNSAKMLAHLKQVTRIPPCPPFSGREARLKFHFFSWSTFMLSWPNNATLREIRTRAATNLTHHPHLVDTLYHASPQTPFLTRSGALYRFVTCCNCTLPNISIQQCKAGDRPGDLEIILQSNGGGRPASFQFPSSPTGALLRCIVAAALLPEVSVGHQELSPLRSRSQGRQTDVRSGPDPARRLVALLRREDGAPKDPPMGPFGHPRGPGPAKSEDEESERRDAPPPPLDFSFQASRLVPVGPGFRLLVFNTNRVINTKLVCSEPLVKMRVCNVPRLINNFVARKYVVKETAFTVSLFFTDGVGANLAINVNISGTYLSFLLAMTSLRCFLPVEAIYPAAVSNWNSTLDLHGLENQSLVRENRSGVFWTTNFPSVVSCQDGLNVSWFKAATATISRVHGRTLEQHLIREITPIVTHREAKISRIKNRLFTLLELRNRSQIQVLHKRFLEGLLDCASLLRLDPSCINRIASEGLFDFSKRSIAHSKNRHECALLGHRHSANVTKLVVNERKTRLDILGRNANFLTRCKHQVNLRQSPIFLTLLRHIRRRLGLGRASVKREITLLLAHLRKKTAPIHRRDAQV</sequence>
<evidence type="ECO:0000313" key="4">
    <source>
        <dbReference type="EMBL" id="AIE88939.1"/>
    </source>
</evidence>
<dbReference type="EMBL" id="MH590519">
    <property type="protein sequence ID" value="QAJ24694.1"/>
    <property type="molecule type" value="Genomic_DNA"/>
</dbReference>
<dbReference type="EMBL" id="KF992570">
    <property type="protein sequence ID" value="AIE88939.1"/>
    <property type="molecule type" value="Genomic_DNA"/>
</dbReference>
<name>A0A075FGA8_EBVG</name>
<evidence type="ECO:0000259" key="3">
    <source>
        <dbReference type="Pfam" id="PF03043"/>
    </source>
</evidence>
<evidence type="ECO:0000256" key="1">
    <source>
        <dbReference type="ARBA" id="ARBA00007679"/>
    </source>
</evidence>
<evidence type="ECO:0000256" key="2">
    <source>
        <dbReference type="SAM" id="MobiDB-lite"/>
    </source>
</evidence>
<organism evidence="4">
    <name type="scientific">Epstein-Barr virus (strain GD1)</name>
    <name type="common">HHV-4</name>
    <name type="synonym">Human gammaherpesvirus 4</name>
    <dbReference type="NCBI Taxonomy" id="10376"/>
    <lineage>
        <taxon>Viruses</taxon>
        <taxon>Duplodnaviria</taxon>
        <taxon>Heunggongvirae</taxon>
        <taxon>Peploviricota</taxon>
        <taxon>Herviviricetes</taxon>
        <taxon>Herpesvirales</taxon>
        <taxon>Orthoherpesviridae</taxon>
        <taxon>Gammaherpesvirinae</taxon>
        <taxon>Lymphocryptovirus</taxon>
        <taxon>Lymphocryptovirus humangamma4</taxon>
    </lineage>
</organism>
<reference evidence="4" key="1">
    <citation type="journal article" date="2014" name="J. Virol.">
        <title>Genomic diversity of epstein-barr virus genomes isolated from primary nasopharyngeal carcinoma biopsy samples.</title>
        <authorList>
            <person name="Kwok H."/>
            <person name="Wu C.W."/>
            <person name="Palser A.L."/>
            <person name="Kellam P."/>
            <person name="Sham P.C."/>
            <person name="Kwong D.L."/>
            <person name="Chiang A.K."/>
        </authorList>
    </citation>
    <scope>NUCLEOTIDE SEQUENCE</scope>
    <source>
        <strain evidence="4">HKNPC8</strain>
    </source>
</reference>
<comment type="similarity">
    <text evidence="1">Belongs to the herpesviridae UL87 family.</text>
</comment>